<sequence length="433" mass="48635">MIFTNQKFIENIDHLIKMNRYIIYIFTVFILACENEETYEIGDTYIKFFQTEGMEQGVDFLIDDNGILLLGNTDNATLNSSMLLIYTDLEGNEIWQQNLEAGDNEGKEITDNAVGIAKLNNGELVILGNRQEDGVNKGLLIKVNLSNPESFTYKEVTPTTVTVNQVHFNDIEATSDDGFIIIGEVRNFENVDTSIPNSDWNMISIKYDVGMNLSLERVNGFLNNSDDFGNSIVEGPNQNYYLFGSVTVEKVINGNSEFISDVRTVRVNSFLDPVWDKKPESNFNDYGKKILNYANTRFVLGEQHKSETNSNILVTELDDNGNPGSIYFFGSEKEETAGDMYVTPEGIFITGASNFGNNTFDIYIMKITPNGELLWEKRFGFEGDDYGEKIYVQSNGDILVVGSAIFGNLSKICLIKTDKDGNLSKLVDNSEKE</sequence>
<evidence type="ECO:0008006" key="3">
    <source>
        <dbReference type="Google" id="ProtNLM"/>
    </source>
</evidence>
<reference evidence="1 2" key="1">
    <citation type="journal article" date="2012" name="Int. J. Syst. Evol. Microbiol.">
        <title>Flammeovirga pacifica sp. nov., isolated from deep-sea sediment.</title>
        <authorList>
            <person name="Xu H."/>
            <person name="Fu Y."/>
            <person name="Yang N."/>
            <person name="Ding Z."/>
            <person name="Lai Q."/>
            <person name="Zeng R."/>
        </authorList>
    </citation>
    <scope>NUCLEOTIDE SEQUENCE [LARGE SCALE GENOMIC DNA]</scope>
    <source>
        <strain evidence="2">DSM 24597 / LMG 26175 / WPAGA1</strain>
    </source>
</reference>
<dbReference type="PROSITE" id="PS51257">
    <property type="entry name" value="PROKAR_LIPOPROTEIN"/>
    <property type="match status" value="1"/>
</dbReference>
<dbReference type="PANTHER" id="PTHR42754">
    <property type="entry name" value="ENDOGLUCANASE"/>
    <property type="match status" value="1"/>
</dbReference>
<name>A0A1S1YYJ1_FLAPC</name>
<evidence type="ECO:0000313" key="2">
    <source>
        <dbReference type="Proteomes" id="UP000179797"/>
    </source>
</evidence>
<gene>
    <name evidence="1" type="ORF">NH26_06030</name>
</gene>
<dbReference type="PANTHER" id="PTHR42754:SF1">
    <property type="entry name" value="LIPOPROTEIN"/>
    <property type="match status" value="1"/>
</dbReference>
<dbReference type="AlphaFoldDB" id="A0A1S1YYJ1"/>
<dbReference type="EMBL" id="JRYR02000001">
    <property type="protein sequence ID" value="OHX65945.1"/>
    <property type="molecule type" value="Genomic_DNA"/>
</dbReference>
<keyword evidence="2" id="KW-1185">Reference proteome</keyword>
<dbReference type="Proteomes" id="UP000179797">
    <property type="component" value="Unassembled WGS sequence"/>
</dbReference>
<organism evidence="1 2">
    <name type="scientific">Flammeovirga pacifica</name>
    <dbReference type="NCBI Taxonomy" id="915059"/>
    <lineage>
        <taxon>Bacteria</taxon>
        <taxon>Pseudomonadati</taxon>
        <taxon>Bacteroidota</taxon>
        <taxon>Cytophagia</taxon>
        <taxon>Cytophagales</taxon>
        <taxon>Flammeovirgaceae</taxon>
        <taxon>Flammeovirga</taxon>
    </lineage>
</organism>
<proteinExistence type="predicted"/>
<accession>A0A1S1YYJ1</accession>
<protein>
    <recommendedName>
        <fullName evidence="3">Bulb-type lectin domain-containing protein</fullName>
    </recommendedName>
</protein>
<comment type="caution">
    <text evidence="1">The sequence shown here is derived from an EMBL/GenBank/DDBJ whole genome shotgun (WGS) entry which is preliminary data.</text>
</comment>
<dbReference type="STRING" id="915059.NH26_06030"/>
<evidence type="ECO:0000313" key="1">
    <source>
        <dbReference type="EMBL" id="OHX65945.1"/>
    </source>
</evidence>